<keyword evidence="7" id="KW-0460">Magnesium</keyword>
<reference evidence="14 15" key="1">
    <citation type="submission" date="2016-04" db="EMBL/GenBank/DDBJ databases">
        <title>Chloroflexus islandicus sp. nov., a thermophilic filamentous anoxygenic phototrophic bacterium from geyser Strokkur (Iceland).</title>
        <authorList>
            <person name="Gaisin V.A."/>
            <person name="Kalashnikov A.M."/>
            <person name="Sukhacheva M.V."/>
            <person name="Grouzdev D.S."/>
            <person name="Ivanov T.M."/>
            <person name="Kuznetsov B."/>
            <person name="Gorlenko V.M."/>
        </authorList>
    </citation>
    <scope>NUCLEOTIDE SEQUENCE [LARGE SCALE GENOMIC DNA]</scope>
    <source>
        <strain evidence="15">isl-2</strain>
        <strain evidence="14">Isl-2</strain>
    </source>
</reference>
<evidence type="ECO:0000256" key="5">
    <source>
        <dbReference type="ARBA" id="ARBA00022692"/>
    </source>
</evidence>
<name>A0A0M3PRX2_9CHLR</name>
<dbReference type="Pfam" id="PF00124">
    <property type="entry name" value="Photo_RC"/>
    <property type="match status" value="1"/>
</dbReference>
<proteinExistence type="inferred from homology"/>
<dbReference type="PROSITE" id="PS00244">
    <property type="entry name" value="REACTION_CENTER"/>
    <property type="match status" value="1"/>
</dbReference>
<feature type="transmembrane region" description="Helical" evidence="12">
    <location>
        <begin position="59"/>
        <end position="85"/>
    </location>
</feature>
<evidence type="ECO:0000256" key="4">
    <source>
        <dbReference type="ARBA" id="ARBA00022531"/>
    </source>
</evidence>
<evidence type="ECO:0000313" key="15">
    <source>
        <dbReference type="Proteomes" id="UP000078287"/>
    </source>
</evidence>
<feature type="transmembrane region" description="Helical" evidence="12">
    <location>
        <begin position="212"/>
        <end position="235"/>
    </location>
</feature>
<keyword evidence="15" id="KW-1185">Reference proteome</keyword>
<dbReference type="Proteomes" id="UP000078287">
    <property type="component" value="Unassembled WGS sequence"/>
</dbReference>
<keyword evidence="5 12" id="KW-0812">Transmembrane</keyword>
<keyword evidence="10 12" id="KW-0472">Membrane</keyword>
<dbReference type="AlphaFoldDB" id="A0A0M3PRX2"/>
<dbReference type="GO" id="GO:0016168">
    <property type="term" value="F:chlorophyll binding"/>
    <property type="evidence" value="ECO:0007669"/>
    <property type="project" value="UniProtKB-KW"/>
</dbReference>
<dbReference type="GO" id="GO:0009772">
    <property type="term" value="P:photosynthetic electron transport in photosystem II"/>
    <property type="evidence" value="ECO:0007669"/>
    <property type="project" value="InterPro"/>
</dbReference>
<dbReference type="GO" id="GO:0016020">
    <property type="term" value="C:membrane"/>
    <property type="evidence" value="ECO:0007669"/>
    <property type="project" value="UniProtKB-SubCell"/>
</dbReference>
<dbReference type="GO" id="GO:0046872">
    <property type="term" value="F:metal ion binding"/>
    <property type="evidence" value="ECO:0007669"/>
    <property type="project" value="UniProtKB-KW"/>
</dbReference>
<dbReference type="InterPro" id="IPR036854">
    <property type="entry name" value="Photo_II_D1/D2_sf"/>
</dbReference>
<evidence type="ECO:0000313" key="13">
    <source>
        <dbReference type="EMBL" id="ALB35022.2"/>
    </source>
</evidence>
<keyword evidence="6" id="KW-0479">Metal-binding</keyword>
<evidence type="ECO:0000256" key="3">
    <source>
        <dbReference type="ARBA" id="ARBA00022494"/>
    </source>
</evidence>
<evidence type="ECO:0000256" key="9">
    <source>
        <dbReference type="ARBA" id="ARBA00022991"/>
    </source>
</evidence>
<keyword evidence="4" id="KW-0602">Photosynthesis</keyword>
<keyword evidence="8 12" id="KW-1133">Transmembrane helix</keyword>
<evidence type="ECO:0000256" key="2">
    <source>
        <dbReference type="ARBA" id="ARBA00008204"/>
    </source>
</evidence>
<dbReference type="SUPFAM" id="SSF81483">
    <property type="entry name" value="Bacterial photosystem II reaction centre, L and M subunits"/>
    <property type="match status" value="1"/>
</dbReference>
<gene>
    <name evidence="13" type="primary">pufL</name>
    <name evidence="14" type="ORF">A6A03_05355</name>
</gene>
<evidence type="ECO:0000256" key="12">
    <source>
        <dbReference type="SAM" id="Phobius"/>
    </source>
</evidence>
<feature type="transmembrane region" description="Helical" evidence="12">
    <location>
        <begin position="269"/>
        <end position="290"/>
    </location>
</feature>
<evidence type="ECO:0000256" key="11">
    <source>
        <dbReference type="RuleBase" id="RU004331"/>
    </source>
</evidence>
<keyword evidence="9" id="KW-0157">Chromophore</keyword>
<feature type="transmembrane region" description="Helical" evidence="12">
    <location>
        <begin position="124"/>
        <end position="142"/>
    </location>
</feature>
<dbReference type="RefSeq" id="WP_066791380.1">
    <property type="nucleotide sequence ID" value="NZ_LWQS01000114.1"/>
</dbReference>
<dbReference type="OrthoDB" id="8555181at2"/>
<dbReference type="Gene3D" id="1.20.85.10">
    <property type="entry name" value="Photosystem II protein D1-like"/>
    <property type="match status" value="2"/>
</dbReference>
<evidence type="ECO:0000256" key="8">
    <source>
        <dbReference type="ARBA" id="ARBA00022989"/>
    </source>
</evidence>
<comment type="similarity">
    <text evidence="2 11">Belongs to the reaction center PufL/M/PsbA/D family.</text>
</comment>
<accession>A0A178LSS2</accession>
<evidence type="ECO:0000256" key="7">
    <source>
        <dbReference type="ARBA" id="ARBA00022842"/>
    </source>
</evidence>
<comment type="subcellular location">
    <subcellularLocation>
        <location evidence="1">Membrane</location>
        <topology evidence="1">Multi-pass membrane protein</topology>
    </subcellularLocation>
</comment>
<sequence>MSSAKAKDPRFPDFSFTVVEGARSTRVPGGRTIEEIEPEYKIKGRTTFSALFRYDPFDFWVGPFYVGFWGFISVIGIIFGTYFYVNAAILNGPYSIPQNFFAGRIDPPPAELGLGFAMPGQQGFEWQMTVFFATIAFFGWMMRQVDISMKLDMGYHIAVAYGVVFSAWLVLQVIRPIALGMWHEGFVLGVMPHLDWVSNFGYRYNNFFYNPFHAIGITGLFASTWLLACHGSLILSAAQYRGPEGGDIENVFFRDVQYYSVGEAGVHRLGFIFACGGVLSADLCILLSGWPVQDWVSFWNFWNNLPFWSGV</sequence>
<evidence type="ECO:0000313" key="14">
    <source>
        <dbReference type="EMBL" id="OAN37073.1"/>
    </source>
</evidence>
<accession>A0A0M3PRX2</accession>
<evidence type="ECO:0000256" key="6">
    <source>
        <dbReference type="ARBA" id="ARBA00022723"/>
    </source>
</evidence>
<evidence type="ECO:0000256" key="1">
    <source>
        <dbReference type="ARBA" id="ARBA00004141"/>
    </source>
</evidence>
<organism evidence="13">
    <name type="scientific">Chloroflexus islandicus</name>
    <dbReference type="NCBI Taxonomy" id="1707952"/>
    <lineage>
        <taxon>Bacteria</taxon>
        <taxon>Bacillati</taxon>
        <taxon>Chloroflexota</taxon>
        <taxon>Chloroflexia</taxon>
        <taxon>Chloroflexales</taxon>
        <taxon>Chloroflexineae</taxon>
        <taxon>Chloroflexaceae</taxon>
        <taxon>Chloroflexus</taxon>
    </lineage>
</organism>
<feature type="transmembrane region" description="Helical" evidence="12">
    <location>
        <begin position="154"/>
        <end position="174"/>
    </location>
</feature>
<dbReference type="STRING" id="1707952.A6A03_05355"/>
<dbReference type="PRINTS" id="PR00256">
    <property type="entry name" value="REACTNCENTRE"/>
</dbReference>
<evidence type="ECO:0000256" key="10">
    <source>
        <dbReference type="ARBA" id="ARBA00023136"/>
    </source>
</evidence>
<dbReference type="InterPro" id="IPR055265">
    <property type="entry name" value="Photo_RC_L/M_CS"/>
</dbReference>
<dbReference type="EMBL" id="LWQS01000114">
    <property type="protein sequence ID" value="OAN37073.1"/>
    <property type="molecule type" value="Genomic_DNA"/>
</dbReference>
<reference evidence="13" key="2">
    <citation type="journal article" date="2017" name="Int. J. Syst. Evol. Microbiol.">
        <title>Chloroflexus islandicus sp. nov., a thermophilic filamentous anoxygenic phototrophic bacterium from a geyser.</title>
        <authorList>
            <person name="Gaisin V.A."/>
            <person name="Kalashnikov A.M."/>
            <person name="Grouzdev D.S."/>
            <person name="Sukhacheva M.V."/>
            <person name="Kuznetsov B.B."/>
            <person name="Gorlenko V.M."/>
        </authorList>
    </citation>
    <scope>NUCLEOTIDE SEQUENCE</scope>
    <source>
        <strain evidence="13">Isl-2</strain>
    </source>
</reference>
<dbReference type="EMBL" id="KP939042">
    <property type="protein sequence ID" value="ALB35022.2"/>
    <property type="molecule type" value="Genomic_DNA"/>
</dbReference>
<dbReference type="InterPro" id="IPR000484">
    <property type="entry name" value="Photo_RC_L/M"/>
</dbReference>
<keyword evidence="3" id="KW-0148">Chlorophyll</keyword>
<protein>
    <submittedName>
        <fullName evidence="13">Photosynthetic reaction center subunit L</fullName>
    </submittedName>
    <submittedName>
        <fullName evidence="14">Reaction center protein L chain</fullName>
    </submittedName>
</protein>